<dbReference type="InterPro" id="IPR029058">
    <property type="entry name" value="AB_hydrolase_fold"/>
</dbReference>
<evidence type="ECO:0000313" key="1">
    <source>
        <dbReference type="EMBL" id="MBE1537096.1"/>
    </source>
</evidence>
<keyword evidence="2" id="KW-1185">Reference proteome</keyword>
<proteinExistence type="predicted"/>
<dbReference type="Gene3D" id="3.40.50.1820">
    <property type="entry name" value="alpha/beta hydrolase"/>
    <property type="match status" value="1"/>
</dbReference>
<dbReference type="RefSeq" id="WP_192763024.1">
    <property type="nucleotide sequence ID" value="NZ_JADBDZ010000001.1"/>
</dbReference>
<evidence type="ECO:0000313" key="2">
    <source>
        <dbReference type="Proteomes" id="UP000627838"/>
    </source>
</evidence>
<organism evidence="1 2">
    <name type="scientific">Actinomadura algeriensis</name>
    <dbReference type="NCBI Taxonomy" id="1679523"/>
    <lineage>
        <taxon>Bacteria</taxon>
        <taxon>Bacillati</taxon>
        <taxon>Actinomycetota</taxon>
        <taxon>Actinomycetes</taxon>
        <taxon>Streptosporangiales</taxon>
        <taxon>Thermomonosporaceae</taxon>
        <taxon>Actinomadura</taxon>
    </lineage>
</organism>
<protein>
    <submittedName>
        <fullName evidence="1">Pimeloyl-ACP methyl ester carboxylesterase</fullName>
    </submittedName>
</protein>
<dbReference type="Proteomes" id="UP000627838">
    <property type="component" value="Unassembled WGS sequence"/>
</dbReference>
<sequence>MATASVDGLTIGYDVIGDARGGGRSWVVTPGGREGRDSPGVRELAAALAARGDRVLVWDRPNTGESDVCFDGVTESDMQARALAGLLERLDMAPAVLAGGSGGSRVSLLTAARHREVAAGVALWWISGGVFGLMTIGIHYCAASIRAAWDGGMEAVAALPEWAEVIRRNPGNRRRILDADPAEFVATLERWMAAYCPREGELVPGLPDADARSLDVPAIVLRSGASDVHHRRETSERVARALPGARLAEPPWGDAEWRERQAARSAGEAPGLFVRWPLLAPLLAGWADEALPRGA</sequence>
<dbReference type="SUPFAM" id="SSF53474">
    <property type="entry name" value="alpha/beta-Hydrolases"/>
    <property type="match status" value="1"/>
</dbReference>
<dbReference type="EMBL" id="JADBDZ010000001">
    <property type="protein sequence ID" value="MBE1537096.1"/>
    <property type="molecule type" value="Genomic_DNA"/>
</dbReference>
<comment type="caution">
    <text evidence="1">The sequence shown here is derived from an EMBL/GenBank/DDBJ whole genome shotgun (WGS) entry which is preliminary data.</text>
</comment>
<name>A0ABR9K2L4_9ACTN</name>
<reference evidence="1 2" key="1">
    <citation type="submission" date="2020-10" db="EMBL/GenBank/DDBJ databases">
        <title>Sequencing the genomes of 1000 actinobacteria strains.</title>
        <authorList>
            <person name="Klenk H.-P."/>
        </authorList>
    </citation>
    <scope>NUCLEOTIDE SEQUENCE [LARGE SCALE GENOMIC DNA]</scope>
    <source>
        <strain evidence="1 2">DSM 46744</strain>
    </source>
</reference>
<accession>A0ABR9K2L4</accession>
<gene>
    <name evidence="1" type="ORF">H4W34_006929</name>
</gene>